<keyword evidence="3" id="KW-1185">Reference proteome</keyword>
<evidence type="ECO:0000313" key="3">
    <source>
        <dbReference type="Proteomes" id="UP001501237"/>
    </source>
</evidence>
<accession>A0ABP6QMC2</accession>
<protein>
    <submittedName>
        <fullName evidence="2">Uncharacterized protein</fullName>
    </submittedName>
</protein>
<proteinExistence type="predicted"/>
<evidence type="ECO:0000313" key="2">
    <source>
        <dbReference type="EMBL" id="GAA3232426.1"/>
    </source>
</evidence>
<dbReference type="RefSeq" id="WP_344835748.1">
    <property type="nucleotide sequence ID" value="NZ_BAAAUV010000023.1"/>
</dbReference>
<organism evidence="2 3">
    <name type="scientific">Actinocorallia longicatena</name>
    <dbReference type="NCBI Taxonomy" id="111803"/>
    <lineage>
        <taxon>Bacteria</taxon>
        <taxon>Bacillati</taxon>
        <taxon>Actinomycetota</taxon>
        <taxon>Actinomycetes</taxon>
        <taxon>Streptosporangiales</taxon>
        <taxon>Thermomonosporaceae</taxon>
        <taxon>Actinocorallia</taxon>
    </lineage>
</organism>
<gene>
    <name evidence="2" type="ORF">GCM10010468_64220</name>
</gene>
<name>A0ABP6QMC2_9ACTN</name>
<sequence>MSGELNAEAVQLLRFVRDLTRSRRARVLDVAGYDEVHWLAELPGELRVQLDARGGEVLFGLPPIPLSPPAALEEFDGWLALRRWYRTLRGLAEVPRDRELVLAVGLLTWQAGDGTGVRNHLLATPVRVTVDPATERVDVVLSTRPTSLQDRDLLEDLPGFRPARTDWLRDAVRTGQGAGLQDSVADVLRKWCSFAFDEPIDFREDWTDEQAANGSAAGAPPHAKVRLAPALVLRPHSETALVDYLDGMLAELADGPVPAGLAHFLRPTGEDRLAHLQDRASFGGLLTALLARGQRILVTTPSPTEIRDALPPELAGLAVTVDGDRSDLPERLAALAVRYGSYDPERYDRALGDHADRLHLLEHESSALRARLGGMRHAERLDLGHGYAGTVEEIQAALREGFPWMPVINGLPEQPPLTTAEAAELVGLLATQTAERRARAVQNLPDPSMLPSVEQVRALITVAQVPAPDPAGDLAQRLSDRDPAVIDRLEACANAVGAAMSEMGVDWNTGDWTVRAIADGLGGRSAGWEHVAELASRAAAADRALRTLGNRWVVLPPGEEGELLGAAHELHAYLAGGGTLKRGPLRSAAQKRAEPLLTEATVDGETPVTTELLDAVIAALEGRLAVEELLDGWAKVGVELVEGRPLDGMVAQLAVLYTRLGQVRTALLAVAESANLLRQLGLSVPLRNPAEWQAYRASLETVRIRRRASTAWAALASLRQAIELEVGKGQAPPELSAAAAALSARDLAGYERCLAALGEAHNERAAQARCDQLLARLAEAHPVLAATPMIVPEEWERAWHWAYVSSFLEDRPRTPAEQSIEEHLDQTTAATEDAAASLAAAEAWGWTLSRVHGRPKAEALPVWIMPLAQVATVLPAAKDAFDVIVIDHNDEGADALYLLWMAPRVIVVGEGGEIPPDATVTPDSTLFGALAARFPLLESGVPARQPTLPSSEPEPVPEPRPEPIAIERGRSIVTYQREDLVDLITRLAADDPDLTDDQLLEYAKALLDCPEDEHLIVDARLRYAVDALAREKH</sequence>
<feature type="region of interest" description="Disordered" evidence="1">
    <location>
        <begin position="941"/>
        <end position="962"/>
    </location>
</feature>
<dbReference type="EMBL" id="BAAAUV010000023">
    <property type="protein sequence ID" value="GAA3232426.1"/>
    <property type="molecule type" value="Genomic_DNA"/>
</dbReference>
<evidence type="ECO:0000256" key="1">
    <source>
        <dbReference type="SAM" id="MobiDB-lite"/>
    </source>
</evidence>
<comment type="caution">
    <text evidence="2">The sequence shown here is derived from an EMBL/GenBank/DDBJ whole genome shotgun (WGS) entry which is preliminary data.</text>
</comment>
<dbReference type="Proteomes" id="UP001501237">
    <property type="component" value="Unassembled WGS sequence"/>
</dbReference>
<reference evidence="3" key="1">
    <citation type="journal article" date="2019" name="Int. J. Syst. Evol. Microbiol.">
        <title>The Global Catalogue of Microorganisms (GCM) 10K type strain sequencing project: providing services to taxonomists for standard genome sequencing and annotation.</title>
        <authorList>
            <consortium name="The Broad Institute Genomics Platform"/>
            <consortium name="The Broad Institute Genome Sequencing Center for Infectious Disease"/>
            <person name="Wu L."/>
            <person name="Ma J."/>
        </authorList>
    </citation>
    <scope>NUCLEOTIDE SEQUENCE [LARGE SCALE GENOMIC DNA]</scope>
    <source>
        <strain evidence="3">JCM 9377</strain>
    </source>
</reference>